<keyword evidence="4" id="KW-0140">cGMP</keyword>
<evidence type="ECO:0000256" key="8">
    <source>
        <dbReference type="ARBA" id="ARBA00022989"/>
    </source>
</evidence>
<dbReference type="GO" id="GO:0030552">
    <property type="term" value="F:cAMP binding"/>
    <property type="evidence" value="ECO:0007669"/>
    <property type="project" value="UniProtKB-KW"/>
</dbReference>
<feature type="transmembrane region" description="Helical" evidence="16">
    <location>
        <begin position="357"/>
        <end position="378"/>
    </location>
</feature>
<evidence type="ECO:0000256" key="7">
    <source>
        <dbReference type="ARBA" id="ARBA00022860"/>
    </source>
</evidence>
<feature type="transmembrane region" description="Helical" evidence="16">
    <location>
        <begin position="196"/>
        <end position="217"/>
    </location>
</feature>
<dbReference type="InterPro" id="IPR000595">
    <property type="entry name" value="cNMP-bd_dom"/>
</dbReference>
<dbReference type="PANTHER" id="PTHR45651">
    <property type="entry name" value="CYCLIC NUCLEOTIDE-GATED ION CHANNEL 15-RELATED-RELATED"/>
    <property type="match status" value="1"/>
</dbReference>
<evidence type="ECO:0000256" key="2">
    <source>
        <dbReference type="ARBA" id="ARBA00010486"/>
    </source>
</evidence>
<dbReference type="Gene3D" id="2.60.120.10">
    <property type="entry name" value="Jelly Rolls"/>
    <property type="match status" value="1"/>
</dbReference>
<dbReference type="EMBL" id="JAAMPC010000006">
    <property type="protein sequence ID" value="KAG2306071.1"/>
    <property type="molecule type" value="Genomic_DNA"/>
</dbReference>
<feature type="transmembrane region" description="Helical" evidence="16">
    <location>
        <begin position="481"/>
        <end position="500"/>
    </location>
</feature>
<sequence>MASPNENDEFPILVPVSEARSRANTRAFNSRNRSVSFSNSTYSTNRVDNSSVALGYTGPLRTPRRPPPPVQMSGPLYSTRRPDQSFFPPSPTQPPDSSSTVDVPSQEDEFVLKNTNLLKSGQLGMCNDPYCTTCPSYYNRQAAQFHTYRVISDSRFHSALYDDARGWAKRFASSVRKCIPGIMNPHSKFVQMWTRFLAFSCLLAIFIDPTFVFLLLIRHENKCIEIDWLRTKVFVSLRSMSDLIFFINILLQFRLAYVAPESRIVGAGQLVDHPRKIARNYLRGKFFLDLLIVLPMPQIMILSVLPAHLGTPRSEFEKNSIRAVFLFQYIPKLYRLLPLLAGQTPTGFIFESAWANFIINLLTFILAGHAVGSFWYLAGLQRVKKCLLHAGNHMVERRNLIDCARGDIFVPEPLRALWRDSESVNACFQEGGFSYGIYSKAVNLTTQHDIFTRFSYSLFWGFQQISTLAGNQMPSYSVGEVYFTMGIIGLGLLLFARLIGNMHNFLQALDRRRMEMMLRRRDVEQWMSHRLLPDDIRKRVREAERFNWAATRGVNEELLFENMPDDLQRDIKRHLFKFLKKVRIFSLMDESILDAIRERLKQRTYIRSSTVLHRKGLVEKMVFIVRGEMESIGEDGYVLPLSEGDVCGEELLTWCLDRSSVNPDGTRIKMPAKGLVSNRNVRCVTNVEAFSLSVADLEDVTSLFSRFLRSHRVQGAIRYESPYWRLRAAMQIQVAWRYRKKRLERLLLQDSRVMKEISDVPKGYRLSWSGVVVGSGKKLDTRGSS</sequence>
<dbReference type="AlphaFoldDB" id="A0A8X7SGJ4"/>
<dbReference type="GO" id="GO:0030553">
    <property type="term" value="F:cGMP binding"/>
    <property type="evidence" value="ECO:0007669"/>
    <property type="project" value="UniProtKB-KW"/>
</dbReference>
<comment type="similarity">
    <text evidence="2">Belongs to the cyclic nucleotide-gated cation channel (TC 1.A.1.5) family.</text>
</comment>
<evidence type="ECO:0000256" key="3">
    <source>
        <dbReference type="ARBA" id="ARBA00022448"/>
    </source>
</evidence>
<keyword evidence="12" id="KW-0114">cAMP</keyword>
<dbReference type="GO" id="GO:0016020">
    <property type="term" value="C:membrane"/>
    <property type="evidence" value="ECO:0007669"/>
    <property type="project" value="UniProtKB-SubCell"/>
</dbReference>
<reference evidence="18 19" key="1">
    <citation type="submission" date="2020-02" db="EMBL/GenBank/DDBJ databases">
        <authorList>
            <person name="Ma Q."/>
            <person name="Huang Y."/>
            <person name="Song X."/>
            <person name="Pei D."/>
        </authorList>
    </citation>
    <scope>NUCLEOTIDE SEQUENCE [LARGE SCALE GENOMIC DNA]</scope>
    <source>
        <strain evidence="18">Sxm20200214</strain>
        <tissue evidence="18">Leaf</tissue>
    </source>
</reference>
<evidence type="ECO:0000256" key="14">
    <source>
        <dbReference type="ARBA" id="ARBA00023303"/>
    </source>
</evidence>
<dbReference type="CDD" id="cd00038">
    <property type="entry name" value="CAP_ED"/>
    <property type="match status" value="1"/>
</dbReference>
<evidence type="ECO:0000256" key="6">
    <source>
        <dbReference type="ARBA" id="ARBA00022692"/>
    </source>
</evidence>
<accession>A0A8X7SGJ4</accession>
<dbReference type="InterPro" id="IPR005821">
    <property type="entry name" value="Ion_trans_dom"/>
</dbReference>
<evidence type="ECO:0000313" key="18">
    <source>
        <dbReference type="EMBL" id="KAG2306071.1"/>
    </source>
</evidence>
<feature type="domain" description="Cyclic nucleotide-binding" evidence="17">
    <location>
        <begin position="584"/>
        <end position="660"/>
    </location>
</feature>
<keyword evidence="13" id="KW-1071">Ligand-gated ion channel</keyword>
<keyword evidence="6 16" id="KW-0812">Transmembrane</keyword>
<dbReference type="SUPFAM" id="SSF51206">
    <property type="entry name" value="cAMP-binding domain-like"/>
    <property type="match status" value="1"/>
</dbReference>
<feature type="compositionally biased region" description="Low complexity" evidence="15">
    <location>
        <begin position="95"/>
        <end position="104"/>
    </location>
</feature>
<feature type="compositionally biased region" description="Polar residues" evidence="15">
    <location>
        <begin position="41"/>
        <end position="52"/>
    </location>
</feature>
<evidence type="ECO:0000256" key="13">
    <source>
        <dbReference type="ARBA" id="ARBA00023286"/>
    </source>
</evidence>
<dbReference type="SUPFAM" id="SSF81324">
    <property type="entry name" value="Voltage-gated potassium channels"/>
    <property type="match status" value="1"/>
</dbReference>
<gene>
    <name evidence="18" type="ORF">Bca52824_025819</name>
</gene>
<feature type="region of interest" description="Disordered" evidence="15">
    <location>
        <begin position="24"/>
        <end position="105"/>
    </location>
</feature>
<keyword evidence="9" id="KW-0142">cGMP-binding</keyword>
<organism evidence="18 19">
    <name type="scientific">Brassica carinata</name>
    <name type="common">Ethiopian mustard</name>
    <name type="synonym">Abyssinian cabbage</name>
    <dbReference type="NCBI Taxonomy" id="52824"/>
    <lineage>
        <taxon>Eukaryota</taxon>
        <taxon>Viridiplantae</taxon>
        <taxon>Streptophyta</taxon>
        <taxon>Embryophyta</taxon>
        <taxon>Tracheophyta</taxon>
        <taxon>Spermatophyta</taxon>
        <taxon>Magnoliopsida</taxon>
        <taxon>eudicotyledons</taxon>
        <taxon>Gunneridae</taxon>
        <taxon>Pentapetalae</taxon>
        <taxon>rosids</taxon>
        <taxon>malvids</taxon>
        <taxon>Brassicales</taxon>
        <taxon>Brassicaceae</taxon>
        <taxon>Brassiceae</taxon>
        <taxon>Brassica</taxon>
    </lineage>
</organism>
<evidence type="ECO:0000313" key="19">
    <source>
        <dbReference type="Proteomes" id="UP000886595"/>
    </source>
</evidence>
<keyword evidence="14" id="KW-0407">Ion channel</keyword>
<evidence type="ECO:0000256" key="15">
    <source>
        <dbReference type="SAM" id="MobiDB-lite"/>
    </source>
</evidence>
<keyword evidence="11 16" id="KW-0472">Membrane</keyword>
<dbReference type="OrthoDB" id="421226at2759"/>
<comment type="caution">
    <text evidence="18">The sequence shown here is derived from an EMBL/GenBank/DDBJ whole genome shotgun (WGS) entry which is preliminary data.</text>
</comment>
<dbReference type="GO" id="GO:0005516">
    <property type="term" value="F:calmodulin binding"/>
    <property type="evidence" value="ECO:0007669"/>
    <property type="project" value="UniProtKB-KW"/>
</dbReference>
<keyword evidence="7" id="KW-0112">Calmodulin-binding</keyword>
<keyword evidence="9" id="KW-0547">Nucleotide-binding</keyword>
<evidence type="ECO:0000256" key="5">
    <source>
        <dbReference type="ARBA" id="ARBA00022566"/>
    </source>
</evidence>
<dbReference type="Pfam" id="PF00520">
    <property type="entry name" value="Ion_trans"/>
    <property type="match status" value="1"/>
</dbReference>
<dbReference type="Gene3D" id="1.10.287.70">
    <property type="match status" value="1"/>
</dbReference>
<dbReference type="PROSITE" id="PS50042">
    <property type="entry name" value="CNMP_BINDING_3"/>
    <property type="match status" value="1"/>
</dbReference>
<dbReference type="PANTHER" id="PTHR45651:SF40">
    <property type="entry name" value="CYCLIC NUCLEOTIDE-GATED ION CHANNEL 19-RELATED"/>
    <property type="match status" value="1"/>
</dbReference>
<dbReference type="Gene3D" id="1.10.287.630">
    <property type="entry name" value="Helix hairpin bin"/>
    <property type="match status" value="1"/>
</dbReference>
<name>A0A8X7SGJ4_BRACI</name>
<keyword evidence="5" id="KW-0116">cAMP-binding</keyword>
<dbReference type="GO" id="GO:0005216">
    <property type="term" value="F:monoatomic ion channel activity"/>
    <property type="evidence" value="ECO:0007669"/>
    <property type="project" value="InterPro"/>
</dbReference>
<evidence type="ECO:0000256" key="9">
    <source>
        <dbReference type="ARBA" id="ARBA00022992"/>
    </source>
</evidence>
<evidence type="ECO:0000256" key="4">
    <source>
        <dbReference type="ARBA" id="ARBA00022535"/>
    </source>
</evidence>
<keyword evidence="10" id="KW-0406">Ion transport</keyword>
<evidence type="ECO:0000256" key="10">
    <source>
        <dbReference type="ARBA" id="ARBA00023065"/>
    </source>
</evidence>
<keyword evidence="8 16" id="KW-1133">Transmembrane helix</keyword>
<evidence type="ECO:0000256" key="16">
    <source>
        <dbReference type="SAM" id="Phobius"/>
    </source>
</evidence>
<comment type="subcellular location">
    <subcellularLocation>
        <location evidence="1">Membrane</location>
        <topology evidence="1">Multi-pass membrane protein</topology>
    </subcellularLocation>
</comment>
<dbReference type="InterPro" id="IPR018490">
    <property type="entry name" value="cNMP-bd_dom_sf"/>
</dbReference>
<proteinExistence type="inferred from homology"/>
<feature type="transmembrane region" description="Helical" evidence="16">
    <location>
        <begin position="286"/>
        <end position="309"/>
    </location>
</feature>
<evidence type="ECO:0000259" key="17">
    <source>
        <dbReference type="PROSITE" id="PS50042"/>
    </source>
</evidence>
<protein>
    <recommendedName>
        <fullName evidence="17">Cyclic nucleotide-binding domain-containing protein</fullName>
    </recommendedName>
</protein>
<evidence type="ECO:0000256" key="11">
    <source>
        <dbReference type="ARBA" id="ARBA00023136"/>
    </source>
</evidence>
<evidence type="ECO:0000256" key="1">
    <source>
        <dbReference type="ARBA" id="ARBA00004141"/>
    </source>
</evidence>
<keyword evidence="19" id="KW-1185">Reference proteome</keyword>
<keyword evidence="3" id="KW-0813">Transport</keyword>
<dbReference type="FunFam" id="2.60.120.10:FF:000186">
    <property type="entry name" value="Cyclic nucleotide-binding transporter 1"/>
    <property type="match status" value="1"/>
</dbReference>
<feature type="compositionally biased region" description="Low complexity" evidence="15">
    <location>
        <begin position="28"/>
        <end position="40"/>
    </location>
</feature>
<dbReference type="InterPro" id="IPR014710">
    <property type="entry name" value="RmlC-like_jellyroll"/>
</dbReference>
<dbReference type="Proteomes" id="UP000886595">
    <property type="component" value="Unassembled WGS sequence"/>
</dbReference>
<evidence type="ECO:0000256" key="12">
    <source>
        <dbReference type="ARBA" id="ARBA00023149"/>
    </source>
</evidence>